<sequence>MDAATVRAAGRLDSVTAPQLRLVLDAALQHARLVAINLREVSFVDSTGRRLLVDATRRAHKRGSRLVVMDASAEVERSFALAETRALLDVLPGALGSTPNVAREPIDGVDPLRNPVNARIVTARVMDTDARALWTHGADGTIRRAWAPDAFDGTLMPPGARVEIYLDQHGAVNGWWHTSSRLAINQRHLAAVDGGPEFATGALVCQGSCELLWQAPAAAQVLGHDERCLTCAGPLALA</sequence>
<comment type="caution">
    <text evidence="2">The sequence shown here is derived from an EMBL/GenBank/DDBJ whole genome shotgun (WGS) entry which is preliminary data.</text>
</comment>
<organism evidence="2 3">
    <name type="scientific">Solirubrobacter deserti</name>
    <dbReference type="NCBI Taxonomy" id="2282478"/>
    <lineage>
        <taxon>Bacteria</taxon>
        <taxon>Bacillati</taxon>
        <taxon>Actinomycetota</taxon>
        <taxon>Thermoleophilia</taxon>
        <taxon>Solirubrobacterales</taxon>
        <taxon>Solirubrobacteraceae</taxon>
        <taxon>Solirubrobacter</taxon>
    </lineage>
</organism>
<dbReference type="InterPro" id="IPR058548">
    <property type="entry name" value="MlaB-like_STAS"/>
</dbReference>
<dbReference type="PANTHER" id="PTHR35849:SF2">
    <property type="entry name" value="BLR2341 PROTEIN"/>
    <property type="match status" value="1"/>
</dbReference>
<keyword evidence="3" id="KW-1185">Reference proteome</keyword>
<dbReference type="PROSITE" id="PS50801">
    <property type="entry name" value="STAS"/>
    <property type="match status" value="1"/>
</dbReference>
<dbReference type="RefSeq" id="WP_202958055.1">
    <property type="nucleotide sequence ID" value="NZ_JAPCID010000025.1"/>
</dbReference>
<dbReference type="Pfam" id="PF13466">
    <property type="entry name" value="STAS_2"/>
    <property type="match status" value="1"/>
</dbReference>
<dbReference type="EMBL" id="JAPCID010000025">
    <property type="protein sequence ID" value="MDA0139394.1"/>
    <property type="molecule type" value="Genomic_DNA"/>
</dbReference>
<feature type="domain" description="STAS" evidence="1">
    <location>
        <begin position="1"/>
        <end position="79"/>
    </location>
</feature>
<evidence type="ECO:0000313" key="3">
    <source>
        <dbReference type="Proteomes" id="UP001147700"/>
    </source>
</evidence>
<gene>
    <name evidence="2" type="ORF">OJ962_17960</name>
</gene>
<dbReference type="InterPro" id="IPR002645">
    <property type="entry name" value="STAS_dom"/>
</dbReference>
<dbReference type="CDD" id="cd07043">
    <property type="entry name" value="STAS_anti-anti-sigma_factors"/>
    <property type="match status" value="1"/>
</dbReference>
<evidence type="ECO:0000259" key="1">
    <source>
        <dbReference type="PROSITE" id="PS50801"/>
    </source>
</evidence>
<reference evidence="2" key="1">
    <citation type="submission" date="2022-10" db="EMBL/GenBank/DDBJ databases">
        <title>The WGS of Solirubrobacter sp. CPCC 204708.</title>
        <authorList>
            <person name="Jiang Z."/>
        </authorList>
    </citation>
    <scope>NUCLEOTIDE SEQUENCE</scope>
    <source>
        <strain evidence="2">CPCC 204708</strain>
    </source>
</reference>
<proteinExistence type="predicted"/>
<name>A0ABT4RLF6_9ACTN</name>
<dbReference type="InterPro" id="IPR036513">
    <property type="entry name" value="STAS_dom_sf"/>
</dbReference>
<dbReference type="SUPFAM" id="SSF52091">
    <property type="entry name" value="SpoIIaa-like"/>
    <property type="match status" value="1"/>
</dbReference>
<dbReference type="InterPro" id="IPR052746">
    <property type="entry name" value="MlaB_ABC_Transporter"/>
</dbReference>
<protein>
    <submittedName>
        <fullName evidence="2">STAS domain-containing protein</fullName>
    </submittedName>
</protein>
<dbReference type="Gene3D" id="3.30.750.24">
    <property type="entry name" value="STAS domain"/>
    <property type="match status" value="1"/>
</dbReference>
<accession>A0ABT4RLF6</accession>
<dbReference type="Proteomes" id="UP001147700">
    <property type="component" value="Unassembled WGS sequence"/>
</dbReference>
<dbReference type="PANTHER" id="PTHR35849">
    <property type="entry name" value="BLR2341 PROTEIN"/>
    <property type="match status" value="1"/>
</dbReference>
<evidence type="ECO:0000313" key="2">
    <source>
        <dbReference type="EMBL" id="MDA0139394.1"/>
    </source>
</evidence>